<organism evidence="2 3">
    <name type="scientific">Panacibacter ginsenosidivorans</name>
    <dbReference type="NCBI Taxonomy" id="1813871"/>
    <lineage>
        <taxon>Bacteria</taxon>
        <taxon>Pseudomonadati</taxon>
        <taxon>Bacteroidota</taxon>
        <taxon>Chitinophagia</taxon>
        <taxon>Chitinophagales</taxon>
        <taxon>Chitinophagaceae</taxon>
        <taxon>Panacibacter</taxon>
    </lineage>
</organism>
<dbReference type="AlphaFoldDB" id="A0A5B8V8X1"/>
<evidence type="ECO:0000313" key="2">
    <source>
        <dbReference type="EMBL" id="QEC67679.1"/>
    </source>
</evidence>
<proteinExistence type="predicted"/>
<dbReference type="CDD" id="cd06661">
    <property type="entry name" value="GGCT_like"/>
    <property type="match status" value="1"/>
</dbReference>
<accession>A0A5B8V8X1</accession>
<dbReference type="InterPro" id="IPR036568">
    <property type="entry name" value="GGCT-like_sf"/>
</dbReference>
<dbReference type="EMBL" id="CP042435">
    <property type="protein sequence ID" value="QEC67679.1"/>
    <property type="molecule type" value="Genomic_DNA"/>
</dbReference>
<gene>
    <name evidence="2" type="ORF">FRZ67_10385</name>
</gene>
<dbReference type="InterPro" id="IPR009288">
    <property type="entry name" value="AIG2-like_dom"/>
</dbReference>
<dbReference type="Gene3D" id="3.10.490.10">
    <property type="entry name" value="Gamma-glutamyl cyclotransferase-like"/>
    <property type="match status" value="1"/>
</dbReference>
<dbReference type="OrthoDB" id="482277at2"/>
<name>A0A5B8V8X1_9BACT</name>
<dbReference type="KEGG" id="pgin:FRZ67_10385"/>
<keyword evidence="2" id="KW-0808">Transferase</keyword>
<dbReference type="RefSeq" id="WP_147189486.1">
    <property type="nucleotide sequence ID" value="NZ_CP042435.1"/>
</dbReference>
<feature type="domain" description="Gamma-glutamylcyclotransferase AIG2-like" evidence="1">
    <location>
        <begin position="8"/>
        <end position="134"/>
    </location>
</feature>
<evidence type="ECO:0000313" key="3">
    <source>
        <dbReference type="Proteomes" id="UP000321533"/>
    </source>
</evidence>
<dbReference type="InterPro" id="IPR013024">
    <property type="entry name" value="GGCT-like"/>
</dbReference>
<sequence length="147" mass="17190">MKQDQHHLFVYGSLRKGFHHAVHQYISKYFSFVCNGKIKGTLSDMGEYPAATPCEEEHYIIGELYVINNEDEFNWAIEQLDEYEGLFPEEDEGEKVLFQREMTTVFADTGDIKHAWVYWYNGDISGRPVIASGDVMQYIREKYKQST</sequence>
<dbReference type="Pfam" id="PF06094">
    <property type="entry name" value="GGACT"/>
    <property type="match status" value="1"/>
</dbReference>
<reference evidence="2 3" key="1">
    <citation type="journal article" date="2016" name="Int. J. Syst. Evol. Microbiol.">
        <title>Panacibacter ginsenosidivorans gen. nov., sp. nov., with ginsenoside converting activity isolated from soil of a ginseng field.</title>
        <authorList>
            <person name="Siddiqi M.Z."/>
            <person name="Muhammad Shafi S."/>
            <person name="Choi K.D."/>
            <person name="Im W.T."/>
        </authorList>
    </citation>
    <scope>NUCLEOTIDE SEQUENCE [LARGE SCALE GENOMIC DNA]</scope>
    <source>
        <strain evidence="2 3">Gsoil1550</strain>
    </source>
</reference>
<keyword evidence="3" id="KW-1185">Reference proteome</keyword>
<evidence type="ECO:0000259" key="1">
    <source>
        <dbReference type="Pfam" id="PF06094"/>
    </source>
</evidence>
<dbReference type="Proteomes" id="UP000321533">
    <property type="component" value="Chromosome"/>
</dbReference>
<protein>
    <submittedName>
        <fullName evidence="2">Gamma-glutamylcyclotransferase</fullName>
    </submittedName>
</protein>
<dbReference type="GO" id="GO:0016740">
    <property type="term" value="F:transferase activity"/>
    <property type="evidence" value="ECO:0007669"/>
    <property type="project" value="UniProtKB-KW"/>
</dbReference>
<dbReference type="SUPFAM" id="SSF110857">
    <property type="entry name" value="Gamma-glutamyl cyclotransferase-like"/>
    <property type="match status" value="1"/>
</dbReference>